<evidence type="ECO:0000256" key="2">
    <source>
        <dbReference type="ARBA" id="ARBA00022475"/>
    </source>
</evidence>
<dbReference type="PANTHER" id="PTHR32089">
    <property type="entry name" value="METHYL-ACCEPTING CHEMOTAXIS PROTEIN MCPB"/>
    <property type="match status" value="1"/>
</dbReference>
<dbReference type="PROSITE" id="PS50885">
    <property type="entry name" value="HAMP"/>
    <property type="match status" value="1"/>
</dbReference>
<evidence type="ECO:0000313" key="14">
    <source>
        <dbReference type="Proteomes" id="UP000460287"/>
    </source>
</evidence>
<dbReference type="AlphaFoldDB" id="A0A7X2T0W6"/>
<protein>
    <recommendedName>
        <fullName evidence="15">Methyl-accepting chemotaxis protein</fullName>
    </recommendedName>
</protein>
<dbReference type="Proteomes" id="UP000460287">
    <property type="component" value="Unassembled WGS sequence"/>
</dbReference>
<dbReference type="InterPro" id="IPR004089">
    <property type="entry name" value="MCPsignal_dom"/>
</dbReference>
<dbReference type="EMBL" id="VULX01000006">
    <property type="protein sequence ID" value="MSR91051.1"/>
    <property type="molecule type" value="Genomic_DNA"/>
</dbReference>
<evidence type="ECO:0000259" key="11">
    <source>
        <dbReference type="PROSITE" id="PS50111"/>
    </source>
</evidence>
<dbReference type="PROSITE" id="PS50111">
    <property type="entry name" value="CHEMOTAXIS_TRANSDUC_2"/>
    <property type="match status" value="1"/>
</dbReference>
<evidence type="ECO:0000313" key="13">
    <source>
        <dbReference type="EMBL" id="MSR91051.1"/>
    </source>
</evidence>
<keyword evidence="5 10" id="KW-0472">Membrane</keyword>
<dbReference type="InterPro" id="IPR029151">
    <property type="entry name" value="Sensor-like_sf"/>
</dbReference>
<comment type="caution">
    <text evidence="13">The sequence shown here is derived from an EMBL/GenBank/DDBJ whole genome shotgun (WGS) entry which is preliminary data.</text>
</comment>
<feature type="domain" description="Methyl-accepting transducer" evidence="11">
    <location>
        <begin position="284"/>
        <end position="541"/>
    </location>
</feature>
<comment type="similarity">
    <text evidence="7">Belongs to the methyl-accepting chemotaxis (MCP) protein family.</text>
</comment>
<keyword evidence="2" id="KW-1003">Cell membrane</keyword>
<comment type="subcellular location">
    <subcellularLocation>
        <location evidence="1">Cell membrane</location>
        <topology evidence="1">Multi-pass membrane protein</topology>
    </subcellularLocation>
</comment>
<name>A0A7X2T0W6_9CLOT</name>
<evidence type="ECO:0008006" key="15">
    <source>
        <dbReference type="Google" id="ProtNLM"/>
    </source>
</evidence>
<evidence type="ECO:0000256" key="5">
    <source>
        <dbReference type="ARBA" id="ARBA00023136"/>
    </source>
</evidence>
<reference evidence="13 14" key="1">
    <citation type="submission" date="2019-08" db="EMBL/GenBank/DDBJ databases">
        <title>In-depth cultivation of the pig gut microbiome towards novel bacterial diversity and tailored functional studies.</title>
        <authorList>
            <person name="Wylensek D."/>
            <person name="Hitch T.C.A."/>
            <person name="Clavel T."/>
        </authorList>
    </citation>
    <scope>NUCLEOTIDE SEQUENCE [LARGE SCALE GENOMIC DNA]</scope>
    <source>
        <strain evidence="13 14">WCA-383-APC-5B</strain>
    </source>
</reference>
<evidence type="ECO:0000256" key="10">
    <source>
        <dbReference type="SAM" id="Phobius"/>
    </source>
</evidence>
<feature type="transmembrane region" description="Helical" evidence="10">
    <location>
        <begin position="12"/>
        <end position="35"/>
    </location>
</feature>
<sequence>MKKAKRSIKRDLLFMSIIPRIVLVTIVSLVAGITLKLNMVDEVEDGLKCTVVTTINVLEKGSEGDITKDSSGNLMKGEFILGQDNNLVDGIKKLTNTDISIFSDDIRITSSVLDNKGKRVLGTKADDKVIEKVLKSGESYFDQKVNVEGRNYFGYYSPLKDKSGNTIGMVFAGKPSADVERVVTKNNIIIICIGLIVTLIAGFLVFKKTTKISDALEVVSNHLLDMSNGDLTNTIDNKYLARQDEIGLIAKTSQVLKDNLRNLIGKTANAVELLTSNSTDLQVMSKDCFESTKSVDAAMNEISGSAVSQAENTQNASKQSIDMGELIKVIYSSIKSMQENTDSMSSAESEAGRIVEESTEYNNITIASVKRIAEQTDITNESAKKIREAIALITDIAEQTNLLSLNASIEAARAGEAGKGFAVVAEEIQSLAEESNKSAKVIEKSISELIKESETTVKIMKDVENAVNNQKNVINNTKDKFNVLSDGVTKSVDEINKISIQTEGLDKIKEEMIDILNNLSAIAEENAASTEETSASMNELSNTIENVSAASDKLKELADELDKSISVFKL</sequence>
<feature type="domain" description="HAMP" evidence="12">
    <location>
        <begin position="210"/>
        <end position="265"/>
    </location>
</feature>
<keyword evidence="4 10" id="KW-1133">Transmembrane helix</keyword>
<feature type="coiled-coil region" evidence="9">
    <location>
        <begin position="505"/>
        <end position="564"/>
    </location>
</feature>
<dbReference type="Pfam" id="PF00015">
    <property type="entry name" value="MCPsignal"/>
    <property type="match status" value="1"/>
</dbReference>
<dbReference type="InterPro" id="IPR003660">
    <property type="entry name" value="HAMP_dom"/>
</dbReference>
<evidence type="ECO:0000259" key="12">
    <source>
        <dbReference type="PROSITE" id="PS50885"/>
    </source>
</evidence>
<evidence type="ECO:0000256" key="8">
    <source>
        <dbReference type="PROSITE-ProRule" id="PRU00284"/>
    </source>
</evidence>
<dbReference type="Gene3D" id="1.10.287.950">
    <property type="entry name" value="Methyl-accepting chemotaxis protein"/>
    <property type="match status" value="1"/>
</dbReference>
<dbReference type="SUPFAM" id="SSF103190">
    <property type="entry name" value="Sensory domain-like"/>
    <property type="match status" value="1"/>
</dbReference>
<dbReference type="PANTHER" id="PTHR32089:SF112">
    <property type="entry name" value="LYSOZYME-LIKE PROTEIN-RELATED"/>
    <property type="match status" value="1"/>
</dbReference>
<evidence type="ECO:0000256" key="3">
    <source>
        <dbReference type="ARBA" id="ARBA00022692"/>
    </source>
</evidence>
<dbReference type="GO" id="GO:0005886">
    <property type="term" value="C:plasma membrane"/>
    <property type="evidence" value="ECO:0007669"/>
    <property type="project" value="UniProtKB-SubCell"/>
</dbReference>
<feature type="transmembrane region" description="Helical" evidence="10">
    <location>
        <begin position="188"/>
        <end position="206"/>
    </location>
</feature>
<dbReference type="SMART" id="SM00283">
    <property type="entry name" value="MA"/>
    <property type="match status" value="1"/>
</dbReference>
<dbReference type="InterPro" id="IPR033463">
    <property type="entry name" value="sCache_3"/>
</dbReference>
<evidence type="ECO:0000256" key="7">
    <source>
        <dbReference type="ARBA" id="ARBA00029447"/>
    </source>
</evidence>
<gene>
    <name evidence="13" type="ORF">FYJ33_06430</name>
</gene>
<dbReference type="Gene3D" id="6.10.340.10">
    <property type="match status" value="1"/>
</dbReference>
<accession>A0A7X2T0W6</accession>
<dbReference type="GO" id="GO:0007165">
    <property type="term" value="P:signal transduction"/>
    <property type="evidence" value="ECO:0007669"/>
    <property type="project" value="UniProtKB-KW"/>
</dbReference>
<evidence type="ECO:0000256" key="6">
    <source>
        <dbReference type="ARBA" id="ARBA00023224"/>
    </source>
</evidence>
<dbReference type="Pfam" id="PF17202">
    <property type="entry name" value="sCache_3_3"/>
    <property type="match status" value="1"/>
</dbReference>
<evidence type="ECO:0000256" key="1">
    <source>
        <dbReference type="ARBA" id="ARBA00004651"/>
    </source>
</evidence>
<keyword evidence="6 8" id="KW-0807">Transducer</keyword>
<evidence type="ECO:0000256" key="9">
    <source>
        <dbReference type="SAM" id="Coils"/>
    </source>
</evidence>
<keyword evidence="3 10" id="KW-0812">Transmembrane</keyword>
<dbReference type="SUPFAM" id="SSF58104">
    <property type="entry name" value="Methyl-accepting chemotaxis protein (MCP) signaling domain"/>
    <property type="match status" value="1"/>
</dbReference>
<evidence type="ECO:0000256" key="4">
    <source>
        <dbReference type="ARBA" id="ARBA00022989"/>
    </source>
</evidence>
<keyword evidence="9" id="KW-0175">Coiled coil</keyword>
<organism evidence="13 14">
    <name type="scientific">Inconstantimicrobium porci</name>
    <dbReference type="NCBI Taxonomy" id="2652291"/>
    <lineage>
        <taxon>Bacteria</taxon>
        <taxon>Bacillati</taxon>
        <taxon>Bacillota</taxon>
        <taxon>Clostridia</taxon>
        <taxon>Eubacteriales</taxon>
        <taxon>Clostridiaceae</taxon>
        <taxon>Inconstantimicrobium</taxon>
    </lineage>
</organism>
<proteinExistence type="inferred from homology"/>
<keyword evidence="14" id="KW-1185">Reference proteome</keyword>
<dbReference type="RefSeq" id="WP_154530932.1">
    <property type="nucleotide sequence ID" value="NZ_VULX01000006.1"/>
</dbReference>